<dbReference type="AlphaFoldDB" id="A0A8J2U2L4"/>
<dbReference type="Pfam" id="PF00700">
    <property type="entry name" value="Flagellin_C"/>
    <property type="match status" value="1"/>
</dbReference>
<comment type="caution">
    <text evidence="7">The sequence shown here is derived from an EMBL/GenBank/DDBJ whole genome shotgun (WGS) entry which is preliminary data.</text>
</comment>
<dbReference type="Gene3D" id="6.10.10.10">
    <property type="entry name" value="Flagellar export chaperone, C-terminal domain"/>
    <property type="match status" value="1"/>
</dbReference>
<dbReference type="GO" id="GO:0005576">
    <property type="term" value="C:extracellular region"/>
    <property type="evidence" value="ECO:0007669"/>
    <property type="project" value="UniProtKB-SubCell"/>
</dbReference>
<accession>A0A8J2U2L4</accession>
<dbReference type="Pfam" id="PF00669">
    <property type="entry name" value="Flagellin_N"/>
    <property type="match status" value="1"/>
</dbReference>
<dbReference type="SUPFAM" id="SSF64518">
    <property type="entry name" value="Phase 1 flagellin"/>
    <property type="match status" value="1"/>
</dbReference>
<keyword evidence="2 4" id="KW-0964">Secreted</keyword>
<proteinExistence type="inferred from homology"/>
<comment type="similarity">
    <text evidence="1 4">Belongs to the bacterial flagellin family.</text>
</comment>
<feature type="domain" description="Flagellin C-terminal" evidence="6">
    <location>
        <begin position="360"/>
        <end position="445"/>
    </location>
</feature>
<keyword evidence="8" id="KW-1185">Reference proteome</keyword>
<dbReference type="Gene3D" id="2.30.220.10">
    <property type="entry name" value="f41 fragment of flagellin, C-terminal domain"/>
    <property type="match status" value="1"/>
</dbReference>
<dbReference type="Gene3D" id="2.170.280.10">
    <property type="entry name" value="f41 fragment of flagellin, middle domain"/>
    <property type="match status" value="1"/>
</dbReference>
<evidence type="ECO:0000256" key="4">
    <source>
        <dbReference type="RuleBase" id="RU362073"/>
    </source>
</evidence>
<evidence type="ECO:0000256" key="3">
    <source>
        <dbReference type="ARBA" id="ARBA00023143"/>
    </source>
</evidence>
<keyword evidence="7" id="KW-0966">Cell projection</keyword>
<evidence type="ECO:0000256" key="2">
    <source>
        <dbReference type="ARBA" id="ARBA00022525"/>
    </source>
</evidence>
<feature type="domain" description="Flagellin N-terminal" evidence="5">
    <location>
        <begin position="1"/>
        <end position="94"/>
    </location>
</feature>
<dbReference type="GO" id="GO:0009288">
    <property type="term" value="C:bacterial-type flagellum"/>
    <property type="evidence" value="ECO:0007669"/>
    <property type="project" value="UniProtKB-SubCell"/>
</dbReference>
<dbReference type="InterPro" id="IPR001492">
    <property type="entry name" value="Flagellin"/>
</dbReference>
<dbReference type="Proteomes" id="UP000619743">
    <property type="component" value="Unassembled WGS sequence"/>
</dbReference>
<comment type="function">
    <text evidence="4">Flagellin is the subunit protein which polymerizes to form the filaments of bacterial flagella.</text>
</comment>
<dbReference type="InterPro" id="IPR042187">
    <property type="entry name" value="Flagellin_C_sub2"/>
</dbReference>
<keyword evidence="7" id="KW-0282">Flagellum</keyword>
<evidence type="ECO:0000256" key="1">
    <source>
        <dbReference type="ARBA" id="ARBA00005709"/>
    </source>
</evidence>
<comment type="subcellular location">
    <subcellularLocation>
        <location evidence="4">Secreted</location>
    </subcellularLocation>
    <subcellularLocation>
        <location evidence="4">Bacterial flagellum</location>
    </subcellularLocation>
</comment>
<dbReference type="InterPro" id="IPR001029">
    <property type="entry name" value="Flagellin_N"/>
</dbReference>
<evidence type="ECO:0000259" key="6">
    <source>
        <dbReference type="Pfam" id="PF00700"/>
    </source>
</evidence>
<evidence type="ECO:0000313" key="7">
    <source>
        <dbReference type="EMBL" id="GGA67099.1"/>
    </source>
</evidence>
<keyword evidence="3 4" id="KW-0975">Bacterial flagellum</keyword>
<evidence type="ECO:0000259" key="5">
    <source>
        <dbReference type="Pfam" id="PF00669"/>
    </source>
</evidence>
<dbReference type="GO" id="GO:0005198">
    <property type="term" value="F:structural molecule activity"/>
    <property type="evidence" value="ECO:0007669"/>
    <property type="project" value="UniProtKB-UniRule"/>
</dbReference>
<dbReference type="InterPro" id="IPR046358">
    <property type="entry name" value="Flagellin_C"/>
</dbReference>
<dbReference type="EMBL" id="BMDX01000002">
    <property type="protein sequence ID" value="GGA67099.1"/>
    <property type="molecule type" value="Genomic_DNA"/>
</dbReference>
<dbReference type="PANTHER" id="PTHR42792:SF2">
    <property type="entry name" value="FLAGELLIN"/>
    <property type="match status" value="1"/>
</dbReference>
<dbReference type="Gene3D" id="1.20.1330.10">
    <property type="entry name" value="f41 fragment of flagellin, N-terminal domain"/>
    <property type="match status" value="1"/>
</dbReference>
<evidence type="ECO:0000313" key="8">
    <source>
        <dbReference type="Proteomes" id="UP000619743"/>
    </source>
</evidence>
<name>A0A8J2U2L4_9GAMM</name>
<sequence length="447" mass="48078">MQISNRLTSNINGMSVAIRNANDGISMAQTAEGALQETTNILQRMRDLALQSANGTNSASDRKAIQEEIAQLQKEIDRIAETTTFGDQKLLDGSFGSKAFQVGANANETIDVTIPDKSADELGSYAWGARTGWGSGGLLPDPFLALSNPQTFWIEGYKGDAEISVPKITDSSSRYLADQINQFEESTGVSAFVYTDVAIHAFGNAVNDPDSVSFDITVGTVTTSVVNATSHQDIINQINRNSSESGITASYESNIIGSSNPGVVIHEPNGENVHISQAQVEPPSATAVYAKPAPRHDQITRNVNGYPLALYGVTFFGILELDSDKPFTFAEGSPNGHYQIEDYSVSDIDVSTYFGAQYAIGVIDDALQQVDSTRAQLGAVQNRLQHTIANLSVTAENSEASRSRIRDTDFAKETTEQVKQQILQQAGTSVLAQANQLPQAMLSLLNN</sequence>
<dbReference type="PRINTS" id="PR00207">
    <property type="entry name" value="FLAGELLIN"/>
</dbReference>
<gene>
    <name evidence="7" type="primary">fliC</name>
    <name evidence="7" type="ORF">GCM10011369_05910</name>
</gene>
<organism evidence="7 8">
    <name type="scientific">Neiella marina</name>
    <dbReference type="NCBI Taxonomy" id="508461"/>
    <lineage>
        <taxon>Bacteria</taxon>
        <taxon>Pseudomonadati</taxon>
        <taxon>Pseudomonadota</taxon>
        <taxon>Gammaproteobacteria</taxon>
        <taxon>Alteromonadales</taxon>
        <taxon>Echinimonadaceae</taxon>
        <taxon>Neiella</taxon>
    </lineage>
</organism>
<reference evidence="8" key="1">
    <citation type="journal article" date="2019" name="Int. J. Syst. Evol. Microbiol.">
        <title>The Global Catalogue of Microorganisms (GCM) 10K type strain sequencing project: providing services to taxonomists for standard genome sequencing and annotation.</title>
        <authorList>
            <consortium name="The Broad Institute Genomics Platform"/>
            <consortium name="The Broad Institute Genome Sequencing Center for Infectious Disease"/>
            <person name="Wu L."/>
            <person name="Ma J."/>
        </authorList>
    </citation>
    <scope>NUCLEOTIDE SEQUENCE [LARGE SCALE GENOMIC DNA]</scope>
    <source>
        <strain evidence="8">CGMCC 1.10130</strain>
    </source>
</reference>
<dbReference type="PANTHER" id="PTHR42792">
    <property type="entry name" value="FLAGELLIN"/>
    <property type="match status" value="1"/>
</dbReference>
<protein>
    <recommendedName>
        <fullName evidence="4">Flagellin</fullName>
    </recommendedName>
</protein>
<keyword evidence="7" id="KW-0969">Cilium</keyword>